<dbReference type="Proteomes" id="UP000076761">
    <property type="component" value="Unassembled WGS sequence"/>
</dbReference>
<reference evidence="2 3" key="1">
    <citation type="journal article" date="2016" name="Mol. Biol. Evol.">
        <title>Comparative Genomics of Early-Diverging Mushroom-Forming Fungi Provides Insights into the Origins of Lignocellulose Decay Capabilities.</title>
        <authorList>
            <person name="Nagy L.G."/>
            <person name="Riley R."/>
            <person name="Tritt A."/>
            <person name="Adam C."/>
            <person name="Daum C."/>
            <person name="Floudas D."/>
            <person name="Sun H."/>
            <person name="Yadav J.S."/>
            <person name="Pangilinan J."/>
            <person name="Larsson K.H."/>
            <person name="Matsuura K."/>
            <person name="Barry K."/>
            <person name="Labutti K."/>
            <person name="Kuo R."/>
            <person name="Ohm R.A."/>
            <person name="Bhattacharya S.S."/>
            <person name="Shirouzu T."/>
            <person name="Yoshinaga Y."/>
            <person name="Martin F.M."/>
            <person name="Grigoriev I.V."/>
            <person name="Hibbett D.S."/>
        </authorList>
    </citation>
    <scope>NUCLEOTIDE SEQUENCE [LARGE SCALE GENOMIC DNA]</scope>
    <source>
        <strain evidence="2 3">HHB14362 ss-1</strain>
    </source>
</reference>
<feature type="compositionally biased region" description="Low complexity" evidence="1">
    <location>
        <begin position="70"/>
        <end position="83"/>
    </location>
</feature>
<dbReference type="AlphaFoldDB" id="A0A165NBZ1"/>
<keyword evidence="3" id="KW-1185">Reference proteome</keyword>
<dbReference type="InParanoid" id="A0A165NBZ1"/>
<feature type="compositionally biased region" description="Polar residues" evidence="1">
    <location>
        <begin position="1"/>
        <end position="36"/>
    </location>
</feature>
<evidence type="ECO:0000256" key="1">
    <source>
        <dbReference type="SAM" id="MobiDB-lite"/>
    </source>
</evidence>
<feature type="compositionally biased region" description="Low complexity" evidence="1">
    <location>
        <begin position="179"/>
        <end position="214"/>
    </location>
</feature>
<feature type="compositionally biased region" description="Polar residues" evidence="1">
    <location>
        <begin position="94"/>
        <end position="104"/>
    </location>
</feature>
<dbReference type="STRING" id="1314782.A0A165NBZ1"/>
<feature type="compositionally biased region" description="Low complexity" evidence="1">
    <location>
        <begin position="119"/>
        <end position="133"/>
    </location>
</feature>
<accession>A0A165NBZ1</accession>
<evidence type="ECO:0000313" key="2">
    <source>
        <dbReference type="EMBL" id="KZT19443.1"/>
    </source>
</evidence>
<dbReference type="OrthoDB" id="2563900at2759"/>
<dbReference type="EMBL" id="KV425641">
    <property type="protein sequence ID" value="KZT19443.1"/>
    <property type="molecule type" value="Genomic_DNA"/>
</dbReference>
<feature type="compositionally biased region" description="Polar residues" evidence="1">
    <location>
        <begin position="229"/>
        <end position="245"/>
    </location>
</feature>
<feature type="compositionally biased region" description="Low complexity" evidence="1">
    <location>
        <begin position="159"/>
        <end position="172"/>
    </location>
</feature>
<evidence type="ECO:0000313" key="3">
    <source>
        <dbReference type="Proteomes" id="UP000076761"/>
    </source>
</evidence>
<gene>
    <name evidence="2" type="ORF">NEOLEDRAFT_1142129</name>
</gene>
<sequence>MSSTVTEHQQPSALATSTSRHNSPPSELRRVTSSGNIAPARDLSREHRLSSRQSQLLQTAPRLGSRSPASIPSSPTSVHSSSSAIFERDIEPLTPSQPTHTSNPHLIPRSKGTEAIEQSVPSVLDSAAAVLASTSPEEEDFVSVVAPAQDPIHTSGFTSPIGSSRSRSPSPGAHAQRTSLLLNLPSPPSGSTKLPTGTGIGTSSAATTSPSSPARPTVLTQQQQQQQQNSLDTSQPLSTPTSAYFSTASISSAGSSPTTTTLEHPSDLHTPTHSSPGPVSPSDTYGSLASTSASPLMSAGVSHPPSPKTNAAKRLSFMSYADLLSSTPASTLPLSSLTSSALVSDPPPHIPSVTGLAHPNFSHSHTASAASSVHRGVVGEFARMKEGPLDPILLEDDGGEWEREGLGKGLEERLEALMIGGRA</sequence>
<protein>
    <submittedName>
        <fullName evidence="2">Uncharacterized protein</fullName>
    </submittedName>
</protein>
<name>A0A165NBZ1_9AGAM</name>
<feature type="compositionally biased region" description="Low complexity" evidence="1">
    <location>
        <begin position="246"/>
        <end position="261"/>
    </location>
</feature>
<feature type="region of interest" description="Disordered" evidence="1">
    <location>
        <begin position="1"/>
        <end position="310"/>
    </location>
</feature>
<feature type="compositionally biased region" description="Polar residues" evidence="1">
    <location>
        <begin position="269"/>
        <end position="295"/>
    </location>
</feature>
<proteinExistence type="predicted"/>
<organism evidence="2 3">
    <name type="scientific">Neolentinus lepideus HHB14362 ss-1</name>
    <dbReference type="NCBI Taxonomy" id="1314782"/>
    <lineage>
        <taxon>Eukaryota</taxon>
        <taxon>Fungi</taxon>
        <taxon>Dikarya</taxon>
        <taxon>Basidiomycota</taxon>
        <taxon>Agaricomycotina</taxon>
        <taxon>Agaricomycetes</taxon>
        <taxon>Gloeophyllales</taxon>
        <taxon>Gloeophyllaceae</taxon>
        <taxon>Neolentinus</taxon>
    </lineage>
</organism>